<feature type="DNA-binding region" description="H-T-H motif" evidence="4">
    <location>
        <begin position="36"/>
        <end position="55"/>
    </location>
</feature>
<evidence type="ECO:0000313" key="6">
    <source>
        <dbReference type="EMBL" id="SET45963.1"/>
    </source>
</evidence>
<dbReference type="FunFam" id="1.10.10.60:FF:000141">
    <property type="entry name" value="TetR family transcriptional regulator"/>
    <property type="match status" value="1"/>
</dbReference>
<keyword evidence="2 4" id="KW-0238">DNA-binding</keyword>
<protein>
    <submittedName>
        <fullName evidence="6">DNA-binding transcriptional regulator, AcrR family</fullName>
    </submittedName>
</protein>
<dbReference type="STRING" id="364199.SAMN04489858_105203"/>
<keyword evidence="7" id="KW-1185">Reference proteome</keyword>
<dbReference type="PANTHER" id="PTHR30055:SF146">
    <property type="entry name" value="HTH-TYPE TRANSCRIPTIONAL DUAL REGULATOR CECR"/>
    <property type="match status" value="1"/>
</dbReference>
<evidence type="ECO:0000313" key="7">
    <source>
        <dbReference type="Proteomes" id="UP000199180"/>
    </source>
</evidence>
<dbReference type="SUPFAM" id="SSF48498">
    <property type="entry name" value="Tetracyclin repressor-like, C-terminal domain"/>
    <property type="match status" value="1"/>
</dbReference>
<dbReference type="PANTHER" id="PTHR30055">
    <property type="entry name" value="HTH-TYPE TRANSCRIPTIONAL REGULATOR RUTR"/>
    <property type="match status" value="1"/>
</dbReference>
<gene>
    <name evidence="6" type="ORF">SAMN04489858_105203</name>
</gene>
<evidence type="ECO:0000256" key="4">
    <source>
        <dbReference type="PROSITE-ProRule" id="PRU00335"/>
    </source>
</evidence>
<dbReference type="PROSITE" id="PS50977">
    <property type="entry name" value="HTH_TETR_2"/>
    <property type="match status" value="1"/>
</dbReference>
<dbReference type="PRINTS" id="PR00455">
    <property type="entry name" value="HTHTETR"/>
</dbReference>
<evidence type="ECO:0000256" key="3">
    <source>
        <dbReference type="ARBA" id="ARBA00023163"/>
    </source>
</evidence>
<sequence>MSNSKKQNKVIEGRKFIQVCNGAKEIFLRDGYAGASVDDIARQAGVSKATLYAYFPDKTLMFQEVLRSEIESRKEGPLQKVSGDEPAAVALPRIGGLIAAWLARDAELRIYRLTVGEATRFPNIATAYHASLTKLLIAPLAQLLKHFHQRGEIQVADADRAARYFVRLCGSASVEDALLAVRKPEADAVRANGEEAGKLFLSAFGPSRQTSAVA</sequence>
<evidence type="ECO:0000259" key="5">
    <source>
        <dbReference type="PROSITE" id="PS50977"/>
    </source>
</evidence>
<dbReference type="OrthoDB" id="9816431at2"/>
<dbReference type="Proteomes" id="UP000199180">
    <property type="component" value="Unassembled WGS sequence"/>
</dbReference>
<dbReference type="GO" id="GO:0003700">
    <property type="term" value="F:DNA-binding transcription factor activity"/>
    <property type="evidence" value="ECO:0007669"/>
    <property type="project" value="TreeGrafter"/>
</dbReference>
<dbReference type="Pfam" id="PF14246">
    <property type="entry name" value="TetR_C_7"/>
    <property type="match status" value="1"/>
</dbReference>
<dbReference type="GO" id="GO:0000976">
    <property type="term" value="F:transcription cis-regulatory region binding"/>
    <property type="evidence" value="ECO:0007669"/>
    <property type="project" value="TreeGrafter"/>
</dbReference>
<dbReference type="InterPro" id="IPR050109">
    <property type="entry name" value="HTH-type_TetR-like_transc_reg"/>
</dbReference>
<keyword evidence="3" id="KW-0804">Transcription</keyword>
<feature type="domain" description="HTH tetR-type" evidence="5">
    <location>
        <begin position="13"/>
        <end position="73"/>
    </location>
</feature>
<dbReference type="InterPro" id="IPR023772">
    <property type="entry name" value="DNA-bd_HTH_TetR-type_CS"/>
</dbReference>
<keyword evidence="1" id="KW-0805">Transcription regulation</keyword>
<dbReference type="EMBL" id="FOHO01000005">
    <property type="protein sequence ID" value="SET45963.1"/>
    <property type="molecule type" value="Genomic_DNA"/>
</dbReference>
<proteinExistence type="predicted"/>
<dbReference type="SUPFAM" id="SSF46689">
    <property type="entry name" value="Homeodomain-like"/>
    <property type="match status" value="1"/>
</dbReference>
<organism evidence="6 7">
    <name type="scientific">Paracoccus homiensis</name>
    <dbReference type="NCBI Taxonomy" id="364199"/>
    <lineage>
        <taxon>Bacteria</taxon>
        <taxon>Pseudomonadati</taxon>
        <taxon>Pseudomonadota</taxon>
        <taxon>Alphaproteobacteria</taxon>
        <taxon>Rhodobacterales</taxon>
        <taxon>Paracoccaceae</taxon>
        <taxon>Paracoccus</taxon>
    </lineage>
</organism>
<dbReference type="InterPro" id="IPR036271">
    <property type="entry name" value="Tet_transcr_reg_TetR-rel_C_sf"/>
</dbReference>
<evidence type="ECO:0000256" key="2">
    <source>
        <dbReference type="ARBA" id="ARBA00023125"/>
    </source>
</evidence>
<dbReference type="InterPro" id="IPR039536">
    <property type="entry name" value="TetR_C_Proteobacteria"/>
</dbReference>
<accession>A0A1I0ELA2</accession>
<name>A0A1I0ELA2_9RHOB</name>
<dbReference type="Pfam" id="PF00440">
    <property type="entry name" value="TetR_N"/>
    <property type="match status" value="1"/>
</dbReference>
<evidence type="ECO:0000256" key="1">
    <source>
        <dbReference type="ARBA" id="ARBA00023015"/>
    </source>
</evidence>
<dbReference type="Gene3D" id="1.10.357.10">
    <property type="entry name" value="Tetracycline Repressor, domain 2"/>
    <property type="match status" value="1"/>
</dbReference>
<dbReference type="AlphaFoldDB" id="A0A1I0ELA2"/>
<dbReference type="PROSITE" id="PS01081">
    <property type="entry name" value="HTH_TETR_1"/>
    <property type="match status" value="1"/>
</dbReference>
<dbReference type="InterPro" id="IPR009057">
    <property type="entry name" value="Homeodomain-like_sf"/>
</dbReference>
<reference evidence="6 7" key="1">
    <citation type="submission" date="2016-10" db="EMBL/GenBank/DDBJ databases">
        <authorList>
            <person name="de Groot N.N."/>
        </authorList>
    </citation>
    <scope>NUCLEOTIDE SEQUENCE [LARGE SCALE GENOMIC DNA]</scope>
    <source>
        <strain evidence="6 7">DSM 17862</strain>
    </source>
</reference>
<dbReference type="RefSeq" id="WP_090734322.1">
    <property type="nucleotide sequence ID" value="NZ_FOHO01000005.1"/>
</dbReference>
<dbReference type="Gene3D" id="1.10.10.60">
    <property type="entry name" value="Homeodomain-like"/>
    <property type="match status" value="1"/>
</dbReference>
<dbReference type="InterPro" id="IPR001647">
    <property type="entry name" value="HTH_TetR"/>
</dbReference>